<evidence type="ECO:0000313" key="2">
    <source>
        <dbReference type="EMBL" id="KAF4650441.1"/>
    </source>
</evidence>
<organism evidence="2 3">
    <name type="scientific">Perkinsus chesapeaki</name>
    <name type="common">Clam parasite</name>
    <name type="synonym">Perkinsus andrewsi</name>
    <dbReference type="NCBI Taxonomy" id="330153"/>
    <lineage>
        <taxon>Eukaryota</taxon>
        <taxon>Sar</taxon>
        <taxon>Alveolata</taxon>
        <taxon>Perkinsozoa</taxon>
        <taxon>Perkinsea</taxon>
        <taxon>Perkinsida</taxon>
        <taxon>Perkinsidae</taxon>
        <taxon>Perkinsus</taxon>
    </lineage>
</organism>
<feature type="compositionally biased region" description="Polar residues" evidence="1">
    <location>
        <begin position="192"/>
        <end position="207"/>
    </location>
</feature>
<comment type="caution">
    <text evidence="2">The sequence shown here is derived from an EMBL/GenBank/DDBJ whole genome shotgun (WGS) entry which is preliminary data.</text>
</comment>
<name>A0A7J6KV44_PERCH</name>
<dbReference type="EMBL" id="JAAPAO010001257">
    <property type="protein sequence ID" value="KAF4650441.1"/>
    <property type="molecule type" value="Genomic_DNA"/>
</dbReference>
<reference evidence="2 3" key="1">
    <citation type="submission" date="2020-04" db="EMBL/GenBank/DDBJ databases">
        <title>Perkinsus chesapeaki whole genome sequence.</title>
        <authorList>
            <person name="Bogema D.R."/>
        </authorList>
    </citation>
    <scope>NUCLEOTIDE SEQUENCE [LARGE SCALE GENOMIC DNA]</scope>
    <source>
        <strain evidence="2">ATCC PRA-425</strain>
    </source>
</reference>
<dbReference type="OrthoDB" id="424012at2759"/>
<accession>A0A7J6KV44</accession>
<keyword evidence="3" id="KW-1185">Reference proteome</keyword>
<sequence>MNEPARLSRIDERLFPSLASLTGQALIGVLIRKKRSSYKELPNRRVSPRFQMQIGEVIYHYEDSDLLVVQYQDGSREVLKEGEVKKLSLPGDAYVLMGYDKPSLRLKRASSSSTEASDHPSESPFKPMPLCTEKPAIDHRRSSASSVRKARSTSRPRRDEASGPSKKRRTLGSTIDLLKTPIRTPSRMKGSPATTPASPTDSETTCEPSPEHYYCADEEVQMLRQSGINSLDEEIIELPEGHHVLSNIGAIKCYYNPILMKHVGVGPDTAARWMRHCIISLRRSINTGDLYLVSQPSKRVSLKDIAATGVHSDIYLNGLASIDKWLKAKSHELKKDVLIDLCSDACREIVGKSTGRNSGLALSSNECVMDRNTLDVCLCSCSMMNEALNDLLSQRAYYDGGRSERFPQSAIVFGRASGHQVPVFLGPEDERVISEHLRCE</sequence>
<evidence type="ECO:0000313" key="3">
    <source>
        <dbReference type="Proteomes" id="UP000591131"/>
    </source>
</evidence>
<proteinExistence type="predicted"/>
<evidence type="ECO:0000256" key="1">
    <source>
        <dbReference type="SAM" id="MobiDB-lite"/>
    </source>
</evidence>
<dbReference type="Proteomes" id="UP000591131">
    <property type="component" value="Unassembled WGS sequence"/>
</dbReference>
<feature type="non-terminal residue" evidence="2">
    <location>
        <position position="440"/>
    </location>
</feature>
<gene>
    <name evidence="2" type="ORF">FOL47_001144</name>
</gene>
<protein>
    <submittedName>
        <fullName evidence="2">Uncharacterized protein</fullName>
    </submittedName>
</protein>
<dbReference type="AlphaFoldDB" id="A0A7J6KV44"/>
<feature type="region of interest" description="Disordered" evidence="1">
    <location>
        <begin position="106"/>
        <end position="210"/>
    </location>
</feature>